<dbReference type="GO" id="GO:0032259">
    <property type="term" value="P:methylation"/>
    <property type="evidence" value="ECO:0007669"/>
    <property type="project" value="UniProtKB-KW"/>
</dbReference>
<dbReference type="PROSITE" id="PS01124">
    <property type="entry name" value="HTH_ARAC_FAMILY_2"/>
    <property type="match status" value="1"/>
</dbReference>
<keyword evidence="3" id="KW-0805">Transcription regulation</keyword>
<comment type="cofactor">
    <cofactor evidence="1">
        <name>Zn(2+)</name>
        <dbReference type="ChEBI" id="CHEBI:29105"/>
    </cofactor>
</comment>
<dbReference type="OrthoDB" id="2447880at2759"/>
<dbReference type="SUPFAM" id="SSF46689">
    <property type="entry name" value="Homeodomain-like"/>
    <property type="match status" value="1"/>
</dbReference>
<keyword evidence="2" id="KW-0808">Transferase</keyword>
<organism evidence="8 9">
    <name type="scientific">Hirsutella rhossiliensis</name>
    <dbReference type="NCBI Taxonomy" id="111463"/>
    <lineage>
        <taxon>Eukaryota</taxon>
        <taxon>Fungi</taxon>
        <taxon>Dikarya</taxon>
        <taxon>Ascomycota</taxon>
        <taxon>Pezizomycotina</taxon>
        <taxon>Sordariomycetes</taxon>
        <taxon>Hypocreomycetidae</taxon>
        <taxon>Hypocreales</taxon>
        <taxon>Ophiocordycipitaceae</taxon>
        <taxon>Hirsutella</taxon>
    </lineage>
</organism>
<evidence type="ECO:0000256" key="5">
    <source>
        <dbReference type="ARBA" id="ARBA00023163"/>
    </source>
</evidence>
<dbReference type="Pfam" id="PF00165">
    <property type="entry name" value="HTH_AraC"/>
    <property type="match status" value="1"/>
</dbReference>
<keyword evidence="4" id="KW-0010">Activator</keyword>
<keyword evidence="5" id="KW-0804">Transcription</keyword>
<dbReference type="Proteomes" id="UP000824596">
    <property type="component" value="Unassembled WGS sequence"/>
</dbReference>
<gene>
    <name evidence="8" type="ORF">HRG_06290</name>
</gene>
<feature type="domain" description="HTH araC/xylS-type" evidence="7">
    <location>
        <begin position="118"/>
        <end position="174"/>
    </location>
</feature>
<dbReference type="InterPro" id="IPR009057">
    <property type="entry name" value="Homeodomain-like_sf"/>
</dbReference>
<dbReference type="GO" id="GO:0003700">
    <property type="term" value="F:DNA-binding transcription factor activity"/>
    <property type="evidence" value="ECO:0007669"/>
    <property type="project" value="InterPro"/>
</dbReference>
<dbReference type="GO" id="GO:0008168">
    <property type="term" value="F:methyltransferase activity"/>
    <property type="evidence" value="ECO:0007669"/>
    <property type="project" value="UniProtKB-KW"/>
</dbReference>
<evidence type="ECO:0000256" key="1">
    <source>
        <dbReference type="ARBA" id="ARBA00001947"/>
    </source>
</evidence>
<accession>A0A9P8MU60</accession>
<dbReference type="Gene3D" id="3.40.10.10">
    <property type="entry name" value="DNA Methylphosphotriester Repair Domain"/>
    <property type="match status" value="1"/>
</dbReference>
<comment type="caution">
    <text evidence="8">The sequence shown here is derived from an EMBL/GenBank/DDBJ whole genome shotgun (WGS) entry which is preliminary data.</text>
</comment>
<evidence type="ECO:0000313" key="8">
    <source>
        <dbReference type="EMBL" id="KAH0962188.1"/>
    </source>
</evidence>
<evidence type="ECO:0000256" key="3">
    <source>
        <dbReference type="ARBA" id="ARBA00023015"/>
    </source>
</evidence>
<dbReference type="GO" id="GO:0043565">
    <property type="term" value="F:sequence-specific DNA binding"/>
    <property type="evidence" value="ECO:0007669"/>
    <property type="project" value="InterPro"/>
</dbReference>
<keyword evidence="2" id="KW-0489">Methyltransferase</keyword>
<dbReference type="Gene3D" id="1.10.10.60">
    <property type="entry name" value="Homeodomain-like"/>
    <property type="match status" value="1"/>
</dbReference>
<proteinExistence type="predicted"/>
<evidence type="ECO:0000259" key="7">
    <source>
        <dbReference type="PROSITE" id="PS01124"/>
    </source>
</evidence>
<dbReference type="InterPro" id="IPR018060">
    <property type="entry name" value="HTH_AraC"/>
</dbReference>
<feature type="region of interest" description="Disordered" evidence="6">
    <location>
        <begin position="208"/>
        <end position="238"/>
    </location>
</feature>
<dbReference type="GO" id="GO:0008270">
    <property type="term" value="F:zinc ion binding"/>
    <property type="evidence" value="ECO:0007669"/>
    <property type="project" value="InterPro"/>
</dbReference>
<dbReference type="InterPro" id="IPR004026">
    <property type="entry name" value="Ada_DNA_repair_Zn-bd"/>
</dbReference>
<dbReference type="InterPro" id="IPR035451">
    <property type="entry name" value="Ada-like_dom_sf"/>
</dbReference>
<evidence type="ECO:0000313" key="9">
    <source>
        <dbReference type="Proteomes" id="UP000824596"/>
    </source>
</evidence>
<dbReference type="GeneID" id="68355419"/>
<evidence type="ECO:0000256" key="2">
    <source>
        <dbReference type="ARBA" id="ARBA00022603"/>
    </source>
</evidence>
<dbReference type="Pfam" id="PF02805">
    <property type="entry name" value="Ada_Zn_binding"/>
    <property type="match status" value="1"/>
</dbReference>
<dbReference type="EMBL" id="JAIZPD010000006">
    <property type="protein sequence ID" value="KAH0962188.1"/>
    <property type="molecule type" value="Genomic_DNA"/>
</dbReference>
<sequence length="238" mass="26346">MRDASCLETATLSYYKEKEEEATMEEVPQLLLDPVPDLFSYDDDASRWQAVRARDVCADGFFVYAVKTTKIYCRPICKARLARRANVRFFPTAPAAQAAGFRACKRCKPDLAGFMPEERAVRQIRALVASRGGGVTGMSLGQMATRSGLSKWHFHRVFKKSVGLTPGEFLRAQRGGDGDTTWPQQHLDLGGDEFGFFENQLVDLGGAVSGEAPTASREGEHSPFSLDDLLAWPEDDNE</sequence>
<protein>
    <submittedName>
        <fullName evidence="8">Metal binding domain of ada domain-containing protein</fullName>
    </submittedName>
</protein>
<dbReference type="SUPFAM" id="SSF57884">
    <property type="entry name" value="Ada DNA repair protein, N-terminal domain (N-Ada 10)"/>
    <property type="match status" value="1"/>
</dbReference>
<keyword evidence="9" id="KW-1185">Reference proteome</keyword>
<dbReference type="RefSeq" id="XP_044719701.1">
    <property type="nucleotide sequence ID" value="XM_044864761.1"/>
</dbReference>
<evidence type="ECO:0000256" key="4">
    <source>
        <dbReference type="ARBA" id="ARBA00023159"/>
    </source>
</evidence>
<reference evidence="8" key="1">
    <citation type="submission" date="2021-09" db="EMBL/GenBank/DDBJ databases">
        <title>A high-quality genome of the endoparasitic fungus Hirsutella rhossiliensis with a comparison of Hirsutella genomes reveals transposable elements contributing to genome size variation.</title>
        <authorList>
            <person name="Lin R."/>
            <person name="Jiao Y."/>
            <person name="Sun X."/>
            <person name="Ling J."/>
            <person name="Xie B."/>
            <person name="Cheng X."/>
        </authorList>
    </citation>
    <scope>NUCLEOTIDE SEQUENCE</scope>
    <source>
        <strain evidence="8">HR02</strain>
    </source>
</reference>
<dbReference type="GO" id="GO:0006281">
    <property type="term" value="P:DNA repair"/>
    <property type="evidence" value="ECO:0007669"/>
    <property type="project" value="InterPro"/>
</dbReference>
<name>A0A9P8MU60_9HYPO</name>
<evidence type="ECO:0000256" key="6">
    <source>
        <dbReference type="SAM" id="MobiDB-lite"/>
    </source>
</evidence>
<dbReference type="AlphaFoldDB" id="A0A9P8MU60"/>